<name>A0A558R5S6_9SPHN</name>
<dbReference type="InterPro" id="IPR032710">
    <property type="entry name" value="NTF2-like_dom_sf"/>
</dbReference>
<reference evidence="2 3" key="1">
    <citation type="submission" date="2019-07" db="EMBL/GenBank/DDBJ databases">
        <title>Sphingomonas solaris sp. nov., isolated from a solar panel from Boston, Massachusetts.</title>
        <authorList>
            <person name="Tanner K."/>
            <person name="Pascual J."/>
            <person name="Mancuso C."/>
            <person name="Pereto J."/>
            <person name="Khalil A."/>
            <person name="Vilanova C."/>
        </authorList>
    </citation>
    <scope>NUCLEOTIDE SEQUENCE [LARGE SCALE GENOMIC DNA]</scope>
    <source>
        <strain evidence="2 3">R4DWN</strain>
    </source>
</reference>
<evidence type="ECO:0000313" key="3">
    <source>
        <dbReference type="Proteomes" id="UP000318681"/>
    </source>
</evidence>
<keyword evidence="3" id="KW-1185">Reference proteome</keyword>
<dbReference type="InterPro" id="IPR037401">
    <property type="entry name" value="SnoaL-like"/>
</dbReference>
<comment type="caution">
    <text evidence="2">The sequence shown here is derived from an EMBL/GenBank/DDBJ whole genome shotgun (WGS) entry which is preliminary data.</text>
</comment>
<accession>A0A558R5S6</accession>
<dbReference type="Gene3D" id="3.10.450.50">
    <property type="match status" value="1"/>
</dbReference>
<gene>
    <name evidence="2" type="ORF">FOY91_09130</name>
</gene>
<dbReference type="SUPFAM" id="SSF54427">
    <property type="entry name" value="NTF2-like"/>
    <property type="match status" value="1"/>
</dbReference>
<protein>
    <submittedName>
        <fullName evidence="2">Nuclear transport factor 2 family protein</fullName>
    </submittedName>
</protein>
<organism evidence="2 3">
    <name type="scientific">Alterirhizorhabdus solaris</name>
    <dbReference type="NCBI Taxonomy" id="2529389"/>
    <lineage>
        <taxon>Bacteria</taxon>
        <taxon>Pseudomonadati</taxon>
        <taxon>Pseudomonadota</taxon>
        <taxon>Alphaproteobacteria</taxon>
        <taxon>Sphingomonadales</taxon>
        <taxon>Rhizorhabdaceae</taxon>
        <taxon>Alterirhizorhabdus</taxon>
    </lineage>
</organism>
<dbReference type="Pfam" id="PF13577">
    <property type="entry name" value="SnoaL_4"/>
    <property type="match status" value="1"/>
</dbReference>
<dbReference type="EMBL" id="VNIM01000029">
    <property type="protein sequence ID" value="TVV74717.1"/>
    <property type="molecule type" value="Genomic_DNA"/>
</dbReference>
<sequence length="140" mass="15509">MSAERIADRIAIGEVKARYCRLLDTKQWEQWAALFTDDLVLDTSQAGGPAPIEGRGAAVASVRQFLETARTAHQIHAPEIRFDGADRAEAIFAMQDRVIFEGGPSLTGYGHYTETYVRSEDGWKIARTRLTRLVLDIGAS</sequence>
<dbReference type="Proteomes" id="UP000318681">
    <property type="component" value="Unassembled WGS sequence"/>
</dbReference>
<evidence type="ECO:0000259" key="1">
    <source>
        <dbReference type="Pfam" id="PF13577"/>
    </source>
</evidence>
<dbReference type="OrthoDB" id="7851780at2"/>
<feature type="domain" description="SnoaL-like" evidence="1">
    <location>
        <begin position="4"/>
        <end position="129"/>
    </location>
</feature>
<dbReference type="AlphaFoldDB" id="A0A558R5S6"/>
<proteinExistence type="predicted"/>
<dbReference type="RefSeq" id="WP_145150348.1">
    <property type="nucleotide sequence ID" value="NZ_VNIM01000029.1"/>
</dbReference>
<evidence type="ECO:0000313" key="2">
    <source>
        <dbReference type="EMBL" id="TVV74717.1"/>
    </source>
</evidence>